<keyword evidence="5" id="KW-1185">Reference proteome</keyword>
<sequence>MVTTLIRNIDWAILWNGERHEYARNIDLVFADDEIVYAGADYDGAVDVERDGTDLMVIPGFVNVHGHPSHEPAYRGIREEHGVPNMYMTGLYERSGAFDTSDPELRTSALEMALCELLKSGVTSVCDISPIFDGWLELFERSGVRGFLAPGFASARWKLANDHELGFDWDDAGGRSKMDRALAFIDQIADHPSGRLSGVVSPMQIENCTDDLLRDSFDAANDRKVPFTLHISQGVLEFHEMIRRHGRTPIQHAADIGIMGPSSVFGHAIFPDTHSWTGWWTKEDVSLLADSGSSVAHCPTPFARYGHIMENFGDYVRAGVNMAIGTDTTPHNMIEEIRKAGTFARIAARDLNTVSTEMLFHAATVGGAKALLRDDLGRLATGCKADFVAVDLSHPDMMPARDPLRSLIFHAADRAVKEVWVAGRQLVADGAVLGLDHVAAGKRLSKAQIAMMESSQRLDYKGRSTDELAPLSLAIAKS</sequence>
<evidence type="ECO:0000313" key="5">
    <source>
        <dbReference type="Proteomes" id="UP000503336"/>
    </source>
</evidence>
<comment type="similarity">
    <text evidence="1">Belongs to the metallo-dependent hydrolases superfamily. ATZ/TRZ family.</text>
</comment>
<protein>
    <submittedName>
        <fullName evidence="4">Amidohydrolase family protein</fullName>
    </submittedName>
</protein>
<dbReference type="SUPFAM" id="SSF51556">
    <property type="entry name" value="Metallo-dependent hydrolases"/>
    <property type="match status" value="1"/>
</dbReference>
<dbReference type="InterPro" id="IPR050287">
    <property type="entry name" value="MTA/SAH_deaminase"/>
</dbReference>
<dbReference type="EMBL" id="CP049056">
    <property type="protein sequence ID" value="QIE56745.1"/>
    <property type="molecule type" value="Genomic_DNA"/>
</dbReference>
<dbReference type="Proteomes" id="UP000503336">
    <property type="component" value="Chromosome"/>
</dbReference>
<dbReference type="Gene3D" id="3.20.20.140">
    <property type="entry name" value="Metal-dependent hydrolases"/>
    <property type="match status" value="1"/>
</dbReference>
<dbReference type="InterPro" id="IPR006680">
    <property type="entry name" value="Amidohydro-rel"/>
</dbReference>
<dbReference type="Gene3D" id="2.30.40.10">
    <property type="entry name" value="Urease, subunit C, domain 1"/>
    <property type="match status" value="1"/>
</dbReference>
<dbReference type="Pfam" id="PF01979">
    <property type="entry name" value="Amidohydro_1"/>
    <property type="match status" value="1"/>
</dbReference>
<evidence type="ECO:0000313" key="4">
    <source>
        <dbReference type="EMBL" id="QIE56745.1"/>
    </source>
</evidence>
<feature type="domain" description="Amidohydrolase-related" evidence="3">
    <location>
        <begin position="56"/>
        <end position="425"/>
    </location>
</feature>
<evidence type="ECO:0000256" key="2">
    <source>
        <dbReference type="ARBA" id="ARBA00022801"/>
    </source>
</evidence>
<dbReference type="PANTHER" id="PTHR43794:SF11">
    <property type="entry name" value="AMIDOHYDROLASE-RELATED DOMAIN-CONTAINING PROTEIN"/>
    <property type="match status" value="1"/>
</dbReference>
<keyword evidence="2 4" id="KW-0378">Hydrolase</keyword>
<dbReference type="KEGG" id="hdh:G5B40_15670"/>
<dbReference type="GO" id="GO:0016810">
    <property type="term" value="F:hydrolase activity, acting on carbon-nitrogen (but not peptide) bonds"/>
    <property type="evidence" value="ECO:0007669"/>
    <property type="project" value="InterPro"/>
</dbReference>
<gene>
    <name evidence="4" type="ORF">G5B40_15670</name>
</gene>
<name>A0A7L5BXU7_9RHOB</name>
<accession>A0A7L5BXU7</accession>
<evidence type="ECO:0000256" key="1">
    <source>
        <dbReference type="ARBA" id="ARBA00006745"/>
    </source>
</evidence>
<dbReference type="PANTHER" id="PTHR43794">
    <property type="entry name" value="AMINOHYDROLASE SSNA-RELATED"/>
    <property type="match status" value="1"/>
</dbReference>
<dbReference type="RefSeq" id="WP_165100430.1">
    <property type="nucleotide sequence ID" value="NZ_CP049056.1"/>
</dbReference>
<dbReference type="SUPFAM" id="SSF51338">
    <property type="entry name" value="Composite domain of metallo-dependent hydrolases"/>
    <property type="match status" value="1"/>
</dbReference>
<proteinExistence type="inferred from homology"/>
<organism evidence="4 5">
    <name type="scientific">Pikeienuella piscinae</name>
    <dbReference type="NCBI Taxonomy" id="2748098"/>
    <lineage>
        <taxon>Bacteria</taxon>
        <taxon>Pseudomonadati</taxon>
        <taxon>Pseudomonadota</taxon>
        <taxon>Alphaproteobacteria</taxon>
        <taxon>Rhodobacterales</taxon>
        <taxon>Paracoccaceae</taxon>
        <taxon>Pikeienuella</taxon>
    </lineage>
</organism>
<dbReference type="InterPro" id="IPR032466">
    <property type="entry name" value="Metal_Hydrolase"/>
</dbReference>
<dbReference type="InterPro" id="IPR011059">
    <property type="entry name" value="Metal-dep_hydrolase_composite"/>
</dbReference>
<reference evidence="4 5" key="1">
    <citation type="submission" date="2020-02" db="EMBL/GenBank/DDBJ databases">
        <title>complete genome sequence of Rhodobacteraceae bacterium.</title>
        <authorList>
            <person name="Park J."/>
            <person name="Kim Y.-S."/>
            <person name="Kim K.-H."/>
        </authorList>
    </citation>
    <scope>NUCLEOTIDE SEQUENCE [LARGE SCALE GENOMIC DNA]</scope>
    <source>
        <strain evidence="4 5">RR4-56</strain>
    </source>
</reference>
<dbReference type="AlphaFoldDB" id="A0A7L5BXU7"/>
<evidence type="ECO:0000259" key="3">
    <source>
        <dbReference type="Pfam" id="PF01979"/>
    </source>
</evidence>